<comment type="caution">
    <text evidence="8">The sequence shown here is derived from an EMBL/GenBank/DDBJ whole genome shotgun (WGS) entry which is preliminary data.</text>
</comment>
<keyword evidence="9" id="KW-1185">Reference proteome</keyword>
<dbReference type="Pfam" id="PF02706">
    <property type="entry name" value="Wzz"/>
    <property type="match status" value="1"/>
</dbReference>
<feature type="transmembrane region" description="Helical" evidence="6">
    <location>
        <begin position="20"/>
        <end position="42"/>
    </location>
</feature>
<dbReference type="PANTHER" id="PTHR32309:SF13">
    <property type="entry name" value="FERRIC ENTEROBACTIN TRANSPORT PROTEIN FEPE"/>
    <property type="match status" value="1"/>
</dbReference>
<keyword evidence="2" id="KW-1003">Cell membrane</keyword>
<dbReference type="InterPro" id="IPR050445">
    <property type="entry name" value="Bact_polysacc_biosynth/exp"/>
</dbReference>
<evidence type="ECO:0000256" key="2">
    <source>
        <dbReference type="ARBA" id="ARBA00022475"/>
    </source>
</evidence>
<dbReference type="EMBL" id="JAUZVZ010000016">
    <property type="protein sequence ID" value="MDP4536903.1"/>
    <property type="molecule type" value="Genomic_DNA"/>
</dbReference>
<organism evidence="8 9">
    <name type="scientific">Alkalimonas collagenimarina</name>
    <dbReference type="NCBI Taxonomy" id="400390"/>
    <lineage>
        <taxon>Bacteria</taxon>
        <taxon>Pseudomonadati</taxon>
        <taxon>Pseudomonadota</taxon>
        <taxon>Gammaproteobacteria</taxon>
        <taxon>Alkalimonas</taxon>
    </lineage>
</organism>
<dbReference type="InterPro" id="IPR003856">
    <property type="entry name" value="LPS_length_determ_N"/>
</dbReference>
<evidence type="ECO:0000256" key="6">
    <source>
        <dbReference type="SAM" id="Phobius"/>
    </source>
</evidence>
<dbReference type="Proteomes" id="UP001231616">
    <property type="component" value="Unassembled WGS sequence"/>
</dbReference>
<name>A0ABT9H121_9GAMM</name>
<reference evidence="8 9" key="1">
    <citation type="submission" date="2023-08" db="EMBL/GenBank/DDBJ databases">
        <authorList>
            <person name="Joshi A."/>
            <person name="Thite S."/>
        </authorList>
    </citation>
    <scope>NUCLEOTIDE SEQUENCE [LARGE SCALE GENOMIC DNA]</scope>
    <source>
        <strain evidence="8 9">AC40</strain>
    </source>
</reference>
<feature type="domain" description="Polysaccharide chain length determinant N-terminal" evidence="7">
    <location>
        <begin position="9"/>
        <end position="109"/>
    </location>
</feature>
<evidence type="ECO:0000313" key="9">
    <source>
        <dbReference type="Proteomes" id="UP001231616"/>
    </source>
</evidence>
<protein>
    <submittedName>
        <fullName evidence="8">Wzz/FepE/Etk N-terminal domain-containing protein</fullName>
    </submittedName>
</protein>
<keyword evidence="5 6" id="KW-0472">Membrane</keyword>
<evidence type="ECO:0000256" key="4">
    <source>
        <dbReference type="ARBA" id="ARBA00022989"/>
    </source>
</evidence>
<proteinExistence type="predicted"/>
<gene>
    <name evidence="8" type="ORF">Q3O60_11935</name>
</gene>
<keyword evidence="3 6" id="KW-0812">Transmembrane</keyword>
<evidence type="ECO:0000313" key="8">
    <source>
        <dbReference type="EMBL" id="MDP4536903.1"/>
    </source>
</evidence>
<comment type="subcellular location">
    <subcellularLocation>
        <location evidence="1">Cell membrane</location>
        <topology evidence="1">Multi-pass membrane protein</topology>
    </subcellularLocation>
</comment>
<evidence type="ECO:0000256" key="5">
    <source>
        <dbReference type="ARBA" id="ARBA00023136"/>
    </source>
</evidence>
<feature type="transmembrane region" description="Helical" evidence="6">
    <location>
        <begin position="277"/>
        <end position="301"/>
    </location>
</feature>
<dbReference type="RefSeq" id="WP_305894168.1">
    <property type="nucleotide sequence ID" value="NZ_JAUZVZ010000016.1"/>
</dbReference>
<accession>A0ABT9H121</accession>
<evidence type="ECO:0000256" key="1">
    <source>
        <dbReference type="ARBA" id="ARBA00004651"/>
    </source>
</evidence>
<dbReference type="PANTHER" id="PTHR32309">
    <property type="entry name" value="TYROSINE-PROTEIN KINASE"/>
    <property type="match status" value="1"/>
</dbReference>
<keyword evidence="4 6" id="KW-1133">Transmembrane helix</keyword>
<evidence type="ECO:0000256" key="3">
    <source>
        <dbReference type="ARBA" id="ARBA00022692"/>
    </source>
</evidence>
<sequence length="307" mass="34560">MAEQTPTQDVDLAELFRTFWRAKLFIIGFTALFAVGSVFYALSLSDVYRSDALLAPANTQQKPGMGALGQLGGLASLAGVNLGGQGTDKTALALEVLRSRDFIGRLIEQHDLFVPVMAAKDWRVTSNELVLDESIYDASTDTWLRDAKPPRQSKPSVQETYEEFIKLLQVRQSKDNGMVTVSIEHYSPHIAQQWVQLLITELNAFMKQRDMEEARRSMTYLEQQLQKTQVEEIRRALFQLIEEQTKTLMLTQVSDEYVFKIIDPPIASEKKAKPSRALICIIGTLFGGFLACLVVLIRFLVRPTVKA</sequence>
<evidence type="ECO:0000259" key="7">
    <source>
        <dbReference type="Pfam" id="PF02706"/>
    </source>
</evidence>